<keyword evidence="6" id="KW-0055">Arginine biosynthesis</keyword>
<dbReference type="Proteomes" id="UP001597264">
    <property type="component" value="Unassembled WGS sequence"/>
</dbReference>
<feature type="binding site" evidence="6">
    <location>
        <position position="173"/>
    </location>
    <ligand>
        <name>substrate</name>
    </ligand>
</feature>
<keyword evidence="6" id="KW-0511">Multifunctional enzyme</keyword>
<feature type="binding site" evidence="6">
    <location>
        <position position="184"/>
    </location>
    <ligand>
        <name>substrate</name>
    </ligand>
</feature>
<feature type="chain" id="PRO_5044922078" description="Arginine biosynthesis bifunctional protein ArgJ alpha chain" evidence="6">
    <location>
        <begin position="1"/>
        <end position="183"/>
    </location>
</feature>
<dbReference type="InterPro" id="IPR002813">
    <property type="entry name" value="Arg_biosynth_ArgJ"/>
</dbReference>
<keyword evidence="4 6" id="KW-0068">Autocatalytic cleavage</keyword>
<evidence type="ECO:0000256" key="4">
    <source>
        <dbReference type="ARBA" id="ARBA00022813"/>
    </source>
</evidence>
<feature type="binding site" evidence="6">
    <location>
        <position position="394"/>
    </location>
    <ligand>
        <name>substrate</name>
    </ligand>
</feature>
<comment type="similarity">
    <text evidence="1 6">Belongs to the ArgJ family.</text>
</comment>
<evidence type="ECO:0000313" key="8">
    <source>
        <dbReference type="Proteomes" id="UP001597264"/>
    </source>
</evidence>
<organism evidence="7 8">
    <name type="scientific">Microbulbifer celer</name>
    <dbReference type="NCBI Taxonomy" id="435905"/>
    <lineage>
        <taxon>Bacteria</taxon>
        <taxon>Pseudomonadati</taxon>
        <taxon>Pseudomonadota</taxon>
        <taxon>Gammaproteobacteria</taxon>
        <taxon>Cellvibrionales</taxon>
        <taxon>Microbulbiferaceae</taxon>
        <taxon>Microbulbifer</taxon>
    </lineage>
</organism>
<reference evidence="8" key="1">
    <citation type="journal article" date="2019" name="Int. J. Syst. Evol. Microbiol.">
        <title>The Global Catalogue of Microorganisms (GCM) 10K type strain sequencing project: providing services to taxonomists for standard genome sequencing and annotation.</title>
        <authorList>
            <consortium name="The Broad Institute Genomics Platform"/>
            <consortium name="The Broad Institute Genome Sequencing Center for Infectious Disease"/>
            <person name="Wu L."/>
            <person name="Ma J."/>
        </authorList>
    </citation>
    <scope>NUCLEOTIDE SEQUENCE [LARGE SCALE GENOMIC DNA]</scope>
    <source>
        <strain evidence="8">CCUG 54356</strain>
    </source>
</reference>
<dbReference type="SUPFAM" id="SSF56266">
    <property type="entry name" value="DmpA/ArgJ-like"/>
    <property type="match status" value="1"/>
</dbReference>
<keyword evidence="6" id="KW-0963">Cytoplasm</keyword>
<protein>
    <recommendedName>
        <fullName evidence="6">Arginine biosynthesis bifunctional protein ArgJ</fullName>
    </recommendedName>
    <domain>
        <recommendedName>
            <fullName evidence="6">Glutamate N-acetyltransferase</fullName>
            <ecNumber evidence="6">2.3.1.35</ecNumber>
        </recommendedName>
        <alternativeName>
            <fullName evidence="6">Ornithine acetyltransferase</fullName>
            <shortName evidence="6">OATase</shortName>
        </alternativeName>
        <alternativeName>
            <fullName evidence="6">Ornithine transacetylase</fullName>
        </alternativeName>
    </domain>
    <domain>
        <recommendedName>
            <fullName evidence="6">Amino-acid acetyltransferase</fullName>
            <ecNumber evidence="6">2.3.1.1</ecNumber>
        </recommendedName>
        <alternativeName>
            <fullName evidence="6">N-acetylglutamate synthase</fullName>
            <shortName evidence="6">AGSase</shortName>
        </alternativeName>
    </domain>
    <component>
        <recommendedName>
            <fullName evidence="6">Arginine biosynthesis bifunctional protein ArgJ alpha chain</fullName>
        </recommendedName>
    </component>
    <component>
        <recommendedName>
            <fullName evidence="6">Arginine biosynthesis bifunctional protein ArgJ beta chain</fullName>
        </recommendedName>
    </component>
</protein>
<evidence type="ECO:0000256" key="6">
    <source>
        <dbReference type="HAMAP-Rule" id="MF_01106"/>
    </source>
</evidence>
<dbReference type="PANTHER" id="PTHR23100">
    <property type="entry name" value="ARGININE BIOSYNTHESIS BIFUNCTIONAL PROTEIN ARGJ"/>
    <property type="match status" value="1"/>
</dbReference>
<dbReference type="Gene3D" id="3.10.20.340">
    <property type="entry name" value="ArgJ beta chain, C-terminal domain"/>
    <property type="match status" value="1"/>
</dbReference>
<feature type="site" description="Cleavage; by autolysis" evidence="6">
    <location>
        <begin position="183"/>
        <end position="184"/>
    </location>
</feature>
<dbReference type="NCBIfam" id="NF003802">
    <property type="entry name" value="PRK05388.1"/>
    <property type="match status" value="1"/>
</dbReference>
<dbReference type="Gene3D" id="3.60.70.12">
    <property type="entry name" value="L-amino peptidase D-ALA esterase/amidase"/>
    <property type="match status" value="1"/>
</dbReference>
<feature type="binding site" evidence="6">
    <location>
        <position position="147"/>
    </location>
    <ligand>
        <name>substrate</name>
    </ligand>
</feature>
<gene>
    <name evidence="6 7" type="primary">argJ</name>
    <name evidence="7" type="ORF">ACFQ2X_01680</name>
</gene>
<comment type="function">
    <text evidence="6">Catalyzes two activities which are involved in the cyclic version of arginine biosynthesis: the synthesis of N-acetylglutamate from glutamate and acetyl-CoA as the acetyl donor, and of ornithine by transacetylation between N(2)-acetylornithine and glutamate.</text>
</comment>
<dbReference type="InterPro" id="IPR042195">
    <property type="entry name" value="ArgJ_beta_C"/>
</dbReference>
<feature type="binding site" evidence="6">
    <location>
        <position position="270"/>
    </location>
    <ligand>
        <name>substrate</name>
    </ligand>
</feature>
<keyword evidence="8" id="KW-1185">Reference proteome</keyword>
<comment type="pathway">
    <text evidence="6">Amino-acid biosynthesis; L-arginine biosynthesis; N(2)-acetyl-L-ornithine from L-glutamate: step 1/4.</text>
</comment>
<dbReference type="EMBL" id="JBHTLR010000004">
    <property type="protein sequence ID" value="MFD1215298.1"/>
    <property type="molecule type" value="Genomic_DNA"/>
</dbReference>
<dbReference type="EC" id="2.3.1.1" evidence="6"/>
<dbReference type="Pfam" id="PF01960">
    <property type="entry name" value="ArgJ"/>
    <property type="match status" value="1"/>
</dbReference>
<accession>A0ABW3U3A5</accession>
<dbReference type="RefSeq" id="WP_230437953.1">
    <property type="nucleotide sequence ID" value="NZ_CP087715.1"/>
</dbReference>
<evidence type="ECO:0000313" key="7">
    <source>
        <dbReference type="EMBL" id="MFD1215298.1"/>
    </source>
</evidence>
<dbReference type="CDD" id="cd02152">
    <property type="entry name" value="OAT"/>
    <property type="match status" value="1"/>
</dbReference>
<dbReference type="GO" id="GO:0004358">
    <property type="term" value="F:L-glutamate N-acetyltransferase activity, acting on acetyl-L-ornithine as donor"/>
    <property type="evidence" value="ECO:0007669"/>
    <property type="project" value="UniProtKB-EC"/>
</dbReference>
<comment type="catalytic activity">
    <reaction evidence="6">
        <text>N(2)-acetyl-L-ornithine + L-glutamate = N-acetyl-L-glutamate + L-ornithine</text>
        <dbReference type="Rhea" id="RHEA:15349"/>
        <dbReference type="ChEBI" id="CHEBI:29985"/>
        <dbReference type="ChEBI" id="CHEBI:44337"/>
        <dbReference type="ChEBI" id="CHEBI:46911"/>
        <dbReference type="ChEBI" id="CHEBI:57805"/>
        <dbReference type="EC" id="2.3.1.35"/>
    </reaction>
</comment>
<feature type="site" description="Involved in the stabilization of negative charge on the oxyanion by the formation of the oxyanion hole" evidence="6">
    <location>
        <position position="110"/>
    </location>
</feature>
<name>A0ABW3U3A5_9GAMM</name>
<evidence type="ECO:0000256" key="5">
    <source>
        <dbReference type="ARBA" id="ARBA00023315"/>
    </source>
</evidence>
<evidence type="ECO:0000256" key="1">
    <source>
        <dbReference type="ARBA" id="ARBA00006774"/>
    </source>
</evidence>
<dbReference type="EC" id="2.3.1.35" evidence="6"/>
<dbReference type="InterPro" id="IPR016117">
    <property type="entry name" value="ArgJ-like_dom_sf"/>
</dbReference>
<feature type="chain" id="PRO_5044922077" description="Arginine biosynthesis bifunctional protein ArgJ beta chain" evidence="6">
    <location>
        <begin position="184"/>
        <end position="399"/>
    </location>
</feature>
<comment type="subcellular location">
    <subcellularLocation>
        <location evidence="6">Cytoplasm</location>
    </subcellularLocation>
</comment>
<comment type="pathway">
    <text evidence="6">Amino-acid biosynthesis; L-arginine biosynthesis; L-ornithine and N-acetyl-L-glutamate from L-glutamate and N(2)-acetyl-L-ornithine (cyclic): step 1/1.</text>
</comment>
<feature type="site" description="Involved in the stabilization of negative charge on the oxyanion by the formation of the oxyanion hole" evidence="6">
    <location>
        <position position="111"/>
    </location>
</feature>
<sequence length="399" mass="42007">MVQSLSQVPGVRLGAVPAQIKNWQRDDLLLIEIAKGGSVSATFTQNAFCAAPVIVAREHIAQGDIRALLINAGNANAATGERGLADARRCCEAVAEAMNIEARQVLPFSTGVIGEHLPLQKLLDGIPKAAAALGIDAWDAASRAIMTTDTRPKTASRSVEIAGEQIVVTGMAKGAGMIQPNMATMLAYVATDAAVPQPMLDQLVKEAVAASFNRISVDGDTSTNDACVLIASGATGAPIADTNSEAYAQLKAAITDVHIELAQAIVRDGEGATKFVTIQVNNAKSPAEALRVAFEIGESPLVKTALYASDPNWGRLVMAVGNAGIDNLDVSKVGIFLDDVQIVDAGGRAEAYTEDAGQKVFDQGEFTITVDLQRGDACEHIWTCDFSHEYVTINAEYRT</sequence>
<feature type="active site" description="Nucleophile" evidence="6">
    <location>
        <position position="184"/>
    </location>
</feature>
<keyword evidence="6" id="KW-0028">Amino-acid biosynthesis</keyword>
<keyword evidence="5 6" id="KW-0012">Acyltransferase</keyword>
<evidence type="ECO:0000256" key="3">
    <source>
        <dbReference type="ARBA" id="ARBA00022679"/>
    </source>
</evidence>
<dbReference type="NCBIfam" id="TIGR00120">
    <property type="entry name" value="ArgJ"/>
    <property type="match status" value="1"/>
</dbReference>
<comment type="subunit">
    <text evidence="2 6">Heterotetramer of two alpha and two beta chains.</text>
</comment>
<keyword evidence="3 6" id="KW-0808">Transferase</keyword>
<dbReference type="HAMAP" id="MF_01106">
    <property type="entry name" value="ArgJ"/>
    <property type="match status" value="1"/>
</dbReference>
<comment type="caution">
    <text evidence="7">The sequence shown here is derived from an EMBL/GenBank/DDBJ whole genome shotgun (WGS) entry which is preliminary data.</text>
</comment>
<feature type="binding site" evidence="6">
    <location>
        <position position="399"/>
    </location>
    <ligand>
        <name>substrate</name>
    </ligand>
</feature>
<dbReference type="PANTHER" id="PTHR23100:SF0">
    <property type="entry name" value="ARGININE BIOSYNTHESIS BIFUNCTIONAL PROTEIN ARGJ, MITOCHONDRIAL"/>
    <property type="match status" value="1"/>
</dbReference>
<comment type="catalytic activity">
    <reaction evidence="6">
        <text>L-glutamate + acetyl-CoA = N-acetyl-L-glutamate + CoA + H(+)</text>
        <dbReference type="Rhea" id="RHEA:24292"/>
        <dbReference type="ChEBI" id="CHEBI:15378"/>
        <dbReference type="ChEBI" id="CHEBI:29985"/>
        <dbReference type="ChEBI" id="CHEBI:44337"/>
        <dbReference type="ChEBI" id="CHEBI:57287"/>
        <dbReference type="ChEBI" id="CHEBI:57288"/>
        <dbReference type="EC" id="2.3.1.1"/>
    </reaction>
</comment>
<evidence type="ECO:0000256" key="2">
    <source>
        <dbReference type="ARBA" id="ARBA00011475"/>
    </source>
</evidence>
<proteinExistence type="inferred from homology"/>